<dbReference type="Proteomes" id="UP000193200">
    <property type="component" value="Unassembled WGS sequence"/>
</dbReference>
<dbReference type="GO" id="GO:0006637">
    <property type="term" value="P:acyl-CoA metabolic process"/>
    <property type="evidence" value="ECO:0007669"/>
    <property type="project" value="TreeGrafter"/>
</dbReference>
<dbReference type="PROSITE" id="PS51770">
    <property type="entry name" value="HOTDOG_ACOT"/>
    <property type="match status" value="1"/>
</dbReference>
<dbReference type="InterPro" id="IPR029069">
    <property type="entry name" value="HotDog_dom_sf"/>
</dbReference>
<dbReference type="EC" id="3.1.2.-" evidence="5"/>
<name>A0A1Y5TZP0_9PROT</name>
<reference evidence="5 6" key="1">
    <citation type="submission" date="2017-03" db="EMBL/GenBank/DDBJ databases">
        <authorList>
            <person name="Afonso C.L."/>
            <person name="Miller P.J."/>
            <person name="Scott M.A."/>
            <person name="Spackman E."/>
            <person name="Goraichik I."/>
            <person name="Dimitrov K.M."/>
            <person name="Suarez D.L."/>
            <person name="Swayne D.E."/>
        </authorList>
    </citation>
    <scope>NUCLEOTIDE SEQUENCE [LARGE SCALE GENOMIC DNA]</scope>
    <source>
        <strain evidence="5 6">CECT 7691</strain>
    </source>
</reference>
<dbReference type="CDD" id="cd03442">
    <property type="entry name" value="BFIT_BACH"/>
    <property type="match status" value="1"/>
</dbReference>
<evidence type="ECO:0000259" key="4">
    <source>
        <dbReference type="PROSITE" id="PS51770"/>
    </source>
</evidence>
<proteinExistence type="inferred from homology"/>
<dbReference type="SUPFAM" id="SSF54637">
    <property type="entry name" value="Thioesterase/thiol ester dehydrase-isomerase"/>
    <property type="match status" value="1"/>
</dbReference>
<dbReference type="EMBL" id="FWFR01000007">
    <property type="protein sequence ID" value="SLN77470.1"/>
    <property type="molecule type" value="Genomic_DNA"/>
</dbReference>
<evidence type="ECO:0000256" key="3">
    <source>
        <dbReference type="PROSITE-ProRule" id="PRU01106"/>
    </source>
</evidence>
<dbReference type="InterPro" id="IPR006683">
    <property type="entry name" value="Thioestr_dom"/>
</dbReference>
<dbReference type="RefSeq" id="WP_217808197.1">
    <property type="nucleotide sequence ID" value="NZ_FWFR01000007.1"/>
</dbReference>
<dbReference type="GO" id="GO:0009062">
    <property type="term" value="P:fatty acid catabolic process"/>
    <property type="evidence" value="ECO:0007669"/>
    <property type="project" value="TreeGrafter"/>
</dbReference>
<accession>A0A1Y5TZP0</accession>
<evidence type="ECO:0000256" key="1">
    <source>
        <dbReference type="ARBA" id="ARBA00010458"/>
    </source>
</evidence>
<dbReference type="AlphaFoldDB" id="A0A1Y5TZP0"/>
<dbReference type="Gene3D" id="3.10.129.10">
    <property type="entry name" value="Hotdog Thioesterase"/>
    <property type="match status" value="1"/>
</dbReference>
<dbReference type="GO" id="GO:0005829">
    <property type="term" value="C:cytosol"/>
    <property type="evidence" value="ECO:0007669"/>
    <property type="project" value="TreeGrafter"/>
</dbReference>
<evidence type="ECO:0000313" key="6">
    <source>
        <dbReference type="Proteomes" id="UP000193200"/>
    </source>
</evidence>
<protein>
    <submittedName>
        <fullName evidence="5">Putative acyl-CoA thioester hydrolase</fullName>
        <ecNumber evidence="5">3.1.2.-</ecNumber>
    </submittedName>
</protein>
<feature type="domain" description="HotDog ACOT-type" evidence="4">
    <location>
        <begin position="8"/>
        <end position="120"/>
    </location>
</feature>
<dbReference type="InterPro" id="IPR040170">
    <property type="entry name" value="Cytosol_ACT"/>
</dbReference>
<keyword evidence="2 3" id="KW-0378">Hydrolase</keyword>
<dbReference type="PANTHER" id="PTHR11049">
    <property type="entry name" value="ACYL COENZYME A THIOESTER HYDROLASE"/>
    <property type="match status" value="1"/>
</dbReference>
<dbReference type="PANTHER" id="PTHR11049:SF5">
    <property type="entry name" value="ACYL-COA THIOESTER HYDROLASE YCIA"/>
    <property type="match status" value="1"/>
</dbReference>
<gene>
    <name evidence="5" type="ORF">OCH7691_04430</name>
</gene>
<keyword evidence="6" id="KW-1185">Reference proteome</keyword>
<sequence>MASAGDLKHADPIIRTAPQPRDCNASGDIFGGWVLSQMDIAGGVTAARRARGRVVTVAVQAMTFHQPIRVGDIVSIYGNVTKVGRTSIHVELVTLVQRQLAEEPITVTEGTYIFVAVDENGRPRPVPPA</sequence>
<dbReference type="Pfam" id="PF03061">
    <property type="entry name" value="4HBT"/>
    <property type="match status" value="1"/>
</dbReference>
<evidence type="ECO:0000256" key="2">
    <source>
        <dbReference type="ARBA" id="ARBA00022801"/>
    </source>
</evidence>
<dbReference type="GO" id="GO:0052816">
    <property type="term" value="F:long-chain fatty acyl-CoA hydrolase activity"/>
    <property type="evidence" value="ECO:0007669"/>
    <property type="project" value="TreeGrafter"/>
</dbReference>
<dbReference type="FunCoup" id="A0A1Y5TZP0">
    <property type="interactions" value="203"/>
</dbReference>
<organism evidence="5 6">
    <name type="scientific">Oceanibacterium hippocampi</name>
    <dbReference type="NCBI Taxonomy" id="745714"/>
    <lineage>
        <taxon>Bacteria</taxon>
        <taxon>Pseudomonadati</taxon>
        <taxon>Pseudomonadota</taxon>
        <taxon>Alphaproteobacteria</taxon>
        <taxon>Sneathiellales</taxon>
        <taxon>Sneathiellaceae</taxon>
        <taxon>Oceanibacterium</taxon>
    </lineage>
</organism>
<evidence type="ECO:0000313" key="5">
    <source>
        <dbReference type="EMBL" id="SLN77470.1"/>
    </source>
</evidence>
<comment type="similarity">
    <text evidence="1">Belongs to the acyl coenzyme A hydrolase family.</text>
</comment>
<dbReference type="InterPro" id="IPR033120">
    <property type="entry name" value="HOTDOG_ACOT"/>
</dbReference>
<dbReference type="InParanoid" id="A0A1Y5TZP0"/>